<keyword evidence="2" id="KW-0805">Transcription regulation</keyword>
<comment type="subcellular location">
    <subcellularLocation>
        <location evidence="1">Nucleus</location>
    </subcellularLocation>
</comment>
<feature type="compositionally biased region" description="Basic and acidic residues" evidence="5">
    <location>
        <begin position="132"/>
        <end position="142"/>
    </location>
</feature>
<dbReference type="Pfam" id="PF00853">
    <property type="entry name" value="Runt"/>
    <property type="match status" value="1"/>
</dbReference>
<dbReference type="PANTHER" id="PTHR11950">
    <property type="entry name" value="RUNT RELATED"/>
    <property type="match status" value="1"/>
</dbReference>
<dbReference type="PRINTS" id="PR00967">
    <property type="entry name" value="ONCOGENEAML1"/>
</dbReference>
<dbReference type="GO" id="GO:0005524">
    <property type="term" value="F:ATP binding"/>
    <property type="evidence" value="ECO:0007669"/>
    <property type="project" value="InterPro"/>
</dbReference>
<dbReference type="InterPro" id="IPR012346">
    <property type="entry name" value="p53/RUNT-type_TF_DNA-bd_sf"/>
</dbReference>
<feature type="compositionally biased region" description="Polar residues" evidence="5">
    <location>
        <begin position="234"/>
        <end position="251"/>
    </location>
</feature>
<dbReference type="PANTHER" id="PTHR11950:SF31">
    <property type="entry name" value="SEGMENTATION PROTEIN RUNT"/>
    <property type="match status" value="1"/>
</dbReference>
<dbReference type="WBParaSite" id="MBELARI_LOCUS17312">
    <property type="protein sequence ID" value="MBELARI_LOCUS17312"/>
    <property type="gene ID" value="MBELARI_LOCUS17312"/>
</dbReference>
<evidence type="ECO:0000259" key="6">
    <source>
        <dbReference type="PROSITE" id="PS51062"/>
    </source>
</evidence>
<dbReference type="Proteomes" id="UP000887575">
    <property type="component" value="Unassembled WGS sequence"/>
</dbReference>
<evidence type="ECO:0000313" key="8">
    <source>
        <dbReference type="WBParaSite" id="MBELARI_LOCUS17312"/>
    </source>
</evidence>
<keyword evidence="7" id="KW-1185">Reference proteome</keyword>
<proteinExistence type="predicted"/>
<evidence type="ECO:0000256" key="2">
    <source>
        <dbReference type="ARBA" id="ARBA00023015"/>
    </source>
</evidence>
<keyword evidence="4" id="KW-0539">Nucleus</keyword>
<organism evidence="7 8">
    <name type="scientific">Mesorhabditis belari</name>
    <dbReference type="NCBI Taxonomy" id="2138241"/>
    <lineage>
        <taxon>Eukaryota</taxon>
        <taxon>Metazoa</taxon>
        <taxon>Ecdysozoa</taxon>
        <taxon>Nematoda</taxon>
        <taxon>Chromadorea</taxon>
        <taxon>Rhabditida</taxon>
        <taxon>Rhabditina</taxon>
        <taxon>Rhabditomorpha</taxon>
        <taxon>Rhabditoidea</taxon>
        <taxon>Rhabditidae</taxon>
        <taxon>Mesorhabditinae</taxon>
        <taxon>Mesorhabditis</taxon>
    </lineage>
</organism>
<dbReference type="GO" id="GO:0000978">
    <property type="term" value="F:RNA polymerase II cis-regulatory region sequence-specific DNA binding"/>
    <property type="evidence" value="ECO:0007669"/>
    <property type="project" value="TreeGrafter"/>
</dbReference>
<feature type="compositionally biased region" description="Polar residues" evidence="5">
    <location>
        <begin position="259"/>
        <end position="269"/>
    </location>
</feature>
<reference evidence="8" key="1">
    <citation type="submission" date="2024-02" db="UniProtKB">
        <authorList>
            <consortium name="WormBaseParasite"/>
        </authorList>
    </citation>
    <scope>IDENTIFICATION</scope>
</reference>
<feature type="region of interest" description="Disordered" evidence="5">
    <location>
        <begin position="234"/>
        <end position="302"/>
    </location>
</feature>
<dbReference type="AlphaFoldDB" id="A0AAF3ET37"/>
<evidence type="ECO:0000256" key="3">
    <source>
        <dbReference type="ARBA" id="ARBA00023163"/>
    </source>
</evidence>
<dbReference type="SUPFAM" id="SSF49417">
    <property type="entry name" value="p53-like transcription factors"/>
    <property type="match status" value="1"/>
</dbReference>
<protein>
    <recommendedName>
        <fullName evidence="6">Runt domain-containing protein</fullName>
    </recommendedName>
</protein>
<evidence type="ECO:0000256" key="1">
    <source>
        <dbReference type="ARBA" id="ARBA00004123"/>
    </source>
</evidence>
<dbReference type="GO" id="GO:0000981">
    <property type="term" value="F:DNA-binding transcription factor activity, RNA polymerase II-specific"/>
    <property type="evidence" value="ECO:0007669"/>
    <property type="project" value="TreeGrafter"/>
</dbReference>
<name>A0AAF3ET37_9BILA</name>
<accession>A0AAF3ET37</accession>
<evidence type="ECO:0000313" key="7">
    <source>
        <dbReference type="Proteomes" id="UP000887575"/>
    </source>
</evidence>
<evidence type="ECO:0000256" key="5">
    <source>
        <dbReference type="SAM" id="MobiDB-lite"/>
    </source>
</evidence>
<sequence length="302" mass="33622">MSQIGEAMQQVREHLQKSPTVRFTRAQTHILTSELPEHWRSNKSLQIPFTVLSLLPVPDGTRITVHAGNEEAPCGEVRNAQSEFKRQCAKFSDLRFVGKSGRGRTFHLTLVIHTDPLQVIVVARAIKVTVDGPREPRPKPGERSPLLRKFPWDTPPSSGGWPGFPSPIPLISHSPHSYPSPIPGLFPQLYSMQLQAALLASRPTPFLSPSSLQSTPLSTRLNSQASLSALTIPQNQPSINSHQPSNNSHQPISPPVKHFSTQADSTPTTSRKRKKSMEIEENEEVRGKRTSETLWRPFEATR</sequence>
<keyword evidence="3" id="KW-0804">Transcription</keyword>
<evidence type="ECO:0000256" key="4">
    <source>
        <dbReference type="ARBA" id="ARBA00023242"/>
    </source>
</evidence>
<dbReference type="PROSITE" id="PS51062">
    <property type="entry name" value="RUNT"/>
    <property type="match status" value="1"/>
</dbReference>
<dbReference type="Gene3D" id="2.60.40.720">
    <property type="match status" value="1"/>
</dbReference>
<feature type="region of interest" description="Disordered" evidence="5">
    <location>
        <begin position="131"/>
        <end position="152"/>
    </location>
</feature>
<dbReference type="GO" id="GO:0005634">
    <property type="term" value="C:nucleus"/>
    <property type="evidence" value="ECO:0007669"/>
    <property type="project" value="UniProtKB-SubCell"/>
</dbReference>
<dbReference type="InterPro" id="IPR013524">
    <property type="entry name" value="Runt_dom"/>
</dbReference>
<dbReference type="InterPro" id="IPR008967">
    <property type="entry name" value="p53-like_TF_DNA-bd_sf"/>
</dbReference>
<dbReference type="InterPro" id="IPR000040">
    <property type="entry name" value="AML1_Runt"/>
</dbReference>
<feature type="domain" description="Runt" evidence="6">
    <location>
        <begin position="10"/>
        <end position="138"/>
    </location>
</feature>